<evidence type="ECO:0000313" key="2">
    <source>
        <dbReference type="Proteomes" id="UP001054945"/>
    </source>
</evidence>
<gene>
    <name evidence="1" type="ORF">CEXT_81071</name>
</gene>
<evidence type="ECO:0000313" key="1">
    <source>
        <dbReference type="EMBL" id="GIZ00502.1"/>
    </source>
</evidence>
<accession>A0AAV4Y2W9</accession>
<dbReference type="Proteomes" id="UP001054945">
    <property type="component" value="Unassembled WGS sequence"/>
</dbReference>
<dbReference type="AlphaFoldDB" id="A0AAV4Y2W9"/>
<sequence>MINPTSRKKKYMNSFYFFFGAKKLKTIKGTNPTSSIHQSLSEISGSESSKGILERESSSFSNLFLRRSSEKFSTSTLNSVFKNRDKISDISPIYPNPCLVQKYKNQNNSIKYLNGSKNDVSYKNALRGNSQSFQFKDTPIKLAATKPIGTESSTFANKNVAQPKEANVNFLNLSTQCKMANTEDFITRDNSPLLKRRVSDMKSTHAIKKETN</sequence>
<protein>
    <submittedName>
        <fullName evidence="1">Uncharacterized protein</fullName>
    </submittedName>
</protein>
<comment type="caution">
    <text evidence="1">The sequence shown here is derived from an EMBL/GenBank/DDBJ whole genome shotgun (WGS) entry which is preliminary data.</text>
</comment>
<organism evidence="1 2">
    <name type="scientific">Caerostris extrusa</name>
    <name type="common">Bark spider</name>
    <name type="synonym">Caerostris bankana</name>
    <dbReference type="NCBI Taxonomy" id="172846"/>
    <lineage>
        <taxon>Eukaryota</taxon>
        <taxon>Metazoa</taxon>
        <taxon>Ecdysozoa</taxon>
        <taxon>Arthropoda</taxon>
        <taxon>Chelicerata</taxon>
        <taxon>Arachnida</taxon>
        <taxon>Araneae</taxon>
        <taxon>Araneomorphae</taxon>
        <taxon>Entelegynae</taxon>
        <taxon>Araneoidea</taxon>
        <taxon>Araneidae</taxon>
        <taxon>Caerostris</taxon>
    </lineage>
</organism>
<reference evidence="1 2" key="1">
    <citation type="submission" date="2021-06" db="EMBL/GenBank/DDBJ databases">
        <title>Caerostris extrusa draft genome.</title>
        <authorList>
            <person name="Kono N."/>
            <person name="Arakawa K."/>
        </authorList>
    </citation>
    <scope>NUCLEOTIDE SEQUENCE [LARGE SCALE GENOMIC DNA]</scope>
</reference>
<name>A0AAV4Y2W9_CAEEX</name>
<proteinExistence type="predicted"/>
<dbReference type="EMBL" id="BPLR01001160">
    <property type="protein sequence ID" value="GIZ00502.1"/>
    <property type="molecule type" value="Genomic_DNA"/>
</dbReference>
<keyword evidence="2" id="KW-1185">Reference proteome</keyword>